<comment type="caution">
    <text evidence="2">The sequence shown here is derived from an EMBL/GenBank/DDBJ whole genome shotgun (WGS) entry which is preliminary data.</text>
</comment>
<dbReference type="OrthoDB" id="1924787at2759"/>
<sequence length="518" mass="57630">MLSKYVILPLLPFSAVTFSWSATSLRTTTSHSTWKRWSREPHDVTLFGSKDDKSDDVEEFPSELVRSLDLYPIFSDIAAHTGTKRGYNAIMRYVGRKDTAVPTNPFHSSPVHAKRRRVSRSDYTILGQRSRAHSSVSIAQSVQEAKELYDLTEEAIRVLNCDNGLNLTHPSIYGDDLGPFDTKTIPLTDYDDWLLFSSTEEWTLEHILQAEKVIETLLNAHRWAEQSQTWMPRLAAIGLQINALALEPVWEEIHGSVKVVRVRSITDPTGRNSYTFQINRDKFPVMGILEDKLSEYRSIGVSEAKIIDLTAEIDAREDEIKNGFVRIMCSELQAIDEGLEKVAKIDSCFAKAAYSVMSGGQIPSMDLNGCIDVKQFRHPLLLQRMVHDRMVVPIDLQMNDNKRILIIGGPNGGGKTLAAKAFGIVSAFSKAGVPIPMSPHVHDRPRVDFFDVLHVSIGDGQDSENGQSTFTAQLSTYSGILNSVLSESTLSQPSSHLIIMDELGAVRDNRGVVCARGG</sequence>
<dbReference type="Gene3D" id="3.40.50.300">
    <property type="entry name" value="P-loop containing nucleotide triphosphate hydrolases"/>
    <property type="match status" value="1"/>
</dbReference>
<feature type="signal peptide" evidence="1">
    <location>
        <begin position="1"/>
        <end position="21"/>
    </location>
</feature>
<evidence type="ECO:0008006" key="4">
    <source>
        <dbReference type="Google" id="ProtNLM"/>
    </source>
</evidence>
<dbReference type="InterPro" id="IPR045076">
    <property type="entry name" value="MutS"/>
</dbReference>
<protein>
    <recommendedName>
        <fullName evidence="4">DNA mismatch repair proteins mutS family domain-containing protein</fullName>
    </recommendedName>
</protein>
<reference evidence="2 3" key="1">
    <citation type="journal article" date="2015" name="Plant Cell">
        <title>Oil accumulation by the oleaginous diatom Fistulifera solaris as revealed by the genome and transcriptome.</title>
        <authorList>
            <person name="Tanaka T."/>
            <person name="Maeda Y."/>
            <person name="Veluchamy A."/>
            <person name="Tanaka M."/>
            <person name="Abida H."/>
            <person name="Marechal E."/>
            <person name="Bowler C."/>
            <person name="Muto M."/>
            <person name="Sunaga Y."/>
            <person name="Tanaka M."/>
            <person name="Yoshino T."/>
            <person name="Taniguchi T."/>
            <person name="Fukuda Y."/>
            <person name="Nemoto M."/>
            <person name="Matsumoto M."/>
            <person name="Wong P.S."/>
            <person name="Aburatani S."/>
            <person name="Fujibuchi W."/>
        </authorList>
    </citation>
    <scope>NUCLEOTIDE SEQUENCE [LARGE SCALE GENOMIC DNA]</scope>
    <source>
        <strain evidence="2 3">JPCC DA0580</strain>
    </source>
</reference>
<name>A0A1Z5JL87_FISSO</name>
<dbReference type="GO" id="GO:0030983">
    <property type="term" value="F:mismatched DNA binding"/>
    <property type="evidence" value="ECO:0007669"/>
    <property type="project" value="InterPro"/>
</dbReference>
<evidence type="ECO:0000313" key="2">
    <source>
        <dbReference type="EMBL" id="GAX14531.1"/>
    </source>
</evidence>
<dbReference type="Proteomes" id="UP000198406">
    <property type="component" value="Unassembled WGS sequence"/>
</dbReference>
<dbReference type="GO" id="GO:0140664">
    <property type="term" value="F:ATP-dependent DNA damage sensor activity"/>
    <property type="evidence" value="ECO:0007669"/>
    <property type="project" value="InterPro"/>
</dbReference>
<dbReference type="AlphaFoldDB" id="A0A1Z5JL87"/>
<accession>A0A1Z5JL87</accession>
<gene>
    <name evidence="2" type="ORF">FisN_11Hh005</name>
</gene>
<evidence type="ECO:0000256" key="1">
    <source>
        <dbReference type="SAM" id="SignalP"/>
    </source>
</evidence>
<keyword evidence="3" id="KW-1185">Reference proteome</keyword>
<keyword evidence="1" id="KW-0732">Signal</keyword>
<dbReference type="SUPFAM" id="SSF52540">
    <property type="entry name" value="P-loop containing nucleoside triphosphate hydrolases"/>
    <property type="match status" value="1"/>
</dbReference>
<dbReference type="GO" id="GO:0005524">
    <property type="term" value="F:ATP binding"/>
    <property type="evidence" value="ECO:0007669"/>
    <property type="project" value="InterPro"/>
</dbReference>
<evidence type="ECO:0000313" key="3">
    <source>
        <dbReference type="Proteomes" id="UP000198406"/>
    </source>
</evidence>
<dbReference type="InParanoid" id="A0A1Z5JL87"/>
<dbReference type="EMBL" id="BDSP01000080">
    <property type="protein sequence ID" value="GAX14531.1"/>
    <property type="molecule type" value="Genomic_DNA"/>
</dbReference>
<dbReference type="GO" id="GO:0006298">
    <property type="term" value="P:mismatch repair"/>
    <property type="evidence" value="ECO:0007669"/>
    <property type="project" value="InterPro"/>
</dbReference>
<organism evidence="2 3">
    <name type="scientific">Fistulifera solaris</name>
    <name type="common">Oleaginous diatom</name>
    <dbReference type="NCBI Taxonomy" id="1519565"/>
    <lineage>
        <taxon>Eukaryota</taxon>
        <taxon>Sar</taxon>
        <taxon>Stramenopiles</taxon>
        <taxon>Ochrophyta</taxon>
        <taxon>Bacillariophyta</taxon>
        <taxon>Bacillariophyceae</taxon>
        <taxon>Bacillariophycidae</taxon>
        <taxon>Naviculales</taxon>
        <taxon>Naviculaceae</taxon>
        <taxon>Fistulifera</taxon>
    </lineage>
</organism>
<dbReference type="PANTHER" id="PTHR11361">
    <property type="entry name" value="DNA MISMATCH REPAIR PROTEIN MUTS FAMILY MEMBER"/>
    <property type="match status" value="1"/>
</dbReference>
<proteinExistence type="predicted"/>
<feature type="chain" id="PRO_5013051933" description="DNA mismatch repair proteins mutS family domain-containing protein" evidence="1">
    <location>
        <begin position="22"/>
        <end position="518"/>
    </location>
</feature>
<dbReference type="InterPro" id="IPR027417">
    <property type="entry name" value="P-loop_NTPase"/>
</dbReference>